<proteinExistence type="predicted"/>
<dbReference type="AlphaFoldDB" id="A0A8C1PPF4"/>
<evidence type="ECO:0000259" key="8">
    <source>
        <dbReference type="Pfam" id="PF01266"/>
    </source>
</evidence>
<sequence>MFLKCNKNGSTYELDLDNAEVAPYIMELDSPNTGIVDWQSEAGGTVLTLNSLFSLISLYSSLYVCLGLKYPIGKEVKFRFVLTCEGLYSDLLSEISGCSSEPRIVPFRGDYLVLKLEKNYLVRNIYSDSICMLFVPNPRFPFLGFHFTPRMDGSVWLGPNGRDILFDFDTQDFLNGVSYRCLQRLVMKNIVYGMGEIYRGVFTSAQVKHLQKFIPELNPTDVLRGPSGLCAQTLDSEGNLVDDFVLDGEKGELGSRILHVRNALSPTAGSSLAITEMIADELEKRFQL</sequence>
<keyword evidence="4" id="KW-0560">Oxidoreductase</keyword>
<dbReference type="Ensembl" id="ENSCCRT00010117759.1">
    <property type="protein sequence ID" value="ENSCCRP00010105931.1"/>
    <property type="gene ID" value="ENSCCRG00010046698.1"/>
</dbReference>
<keyword evidence="3" id="KW-0274">FAD</keyword>
<comment type="catalytic activity">
    <reaction evidence="5">
        <text>(S)-2-hydroxyglutarate + A = 2-oxoglutarate + AH2</text>
        <dbReference type="Rhea" id="RHEA:21252"/>
        <dbReference type="ChEBI" id="CHEBI:13193"/>
        <dbReference type="ChEBI" id="CHEBI:16782"/>
        <dbReference type="ChEBI" id="CHEBI:16810"/>
        <dbReference type="ChEBI" id="CHEBI:17499"/>
        <dbReference type="EC" id="1.1.99.2"/>
    </reaction>
</comment>
<dbReference type="EC" id="1.1.99.2" evidence="6"/>
<evidence type="ECO:0000256" key="3">
    <source>
        <dbReference type="ARBA" id="ARBA00022827"/>
    </source>
</evidence>
<evidence type="ECO:0000313" key="10">
    <source>
        <dbReference type="Proteomes" id="UP000694427"/>
    </source>
</evidence>
<dbReference type="GO" id="GO:0047545">
    <property type="term" value="F:(S)-2-hydroxyglutarate dehydrogenase activity"/>
    <property type="evidence" value="ECO:0007669"/>
    <property type="project" value="UniProtKB-EC"/>
</dbReference>
<protein>
    <recommendedName>
        <fullName evidence="7">L-2-hydroxyglutarate dehydrogenase, mitochondrial</fullName>
        <ecNumber evidence="6">1.1.99.2</ecNumber>
    </recommendedName>
</protein>
<keyword evidence="10" id="KW-1185">Reference proteome</keyword>
<dbReference type="PANTHER" id="PTHR43104">
    <property type="entry name" value="L-2-HYDROXYGLUTARATE DEHYDROGENASE, MITOCHONDRIAL"/>
    <property type="match status" value="1"/>
</dbReference>
<feature type="domain" description="FAD dependent oxidoreductase" evidence="8">
    <location>
        <begin position="73"/>
        <end position="231"/>
    </location>
</feature>
<evidence type="ECO:0000256" key="2">
    <source>
        <dbReference type="ARBA" id="ARBA00022630"/>
    </source>
</evidence>
<keyword evidence="2" id="KW-0285">Flavoprotein</keyword>
<dbReference type="PANTHER" id="PTHR43104:SF2">
    <property type="entry name" value="L-2-HYDROXYGLUTARATE DEHYDROGENASE, MITOCHONDRIAL"/>
    <property type="match status" value="1"/>
</dbReference>
<reference evidence="9" key="1">
    <citation type="submission" date="2025-08" db="UniProtKB">
        <authorList>
            <consortium name="Ensembl"/>
        </authorList>
    </citation>
    <scope>IDENTIFICATION</scope>
</reference>
<evidence type="ECO:0000256" key="6">
    <source>
        <dbReference type="ARBA" id="ARBA00038878"/>
    </source>
</evidence>
<reference evidence="9" key="2">
    <citation type="submission" date="2025-09" db="UniProtKB">
        <authorList>
            <consortium name="Ensembl"/>
        </authorList>
    </citation>
    <scope>IDENTIFICATION</scope>
</reference>
<evidence type="ECO:0000256" key="5">
    <source>
        <dbReference type="ARBA" id="ARBA00036066"/>
    </source>
</evidence>
<dbReference type="InterPro" id="IPR006076">
    <property type="entry name" value="FAD-dep_OxRdtase"/>
</dbReference>
<dbReference type="Proteomes" id="UP000694427">
    <property type="component" value="Unplaced"/>
</dbReference>
<dbReference type="OMA" id="MALDSPC"/>
<evidence type="ECO:0000256" key="7">
    <source>
        <dbReference type="ARBA" id="ARBA00041137"/>
    </source>
</evidence>
<dbReference type="Pfam" id="PF01266">
    <property type="entry name" value="DAO"/>
    <property type="match status" value="1"/>
</dbReference>
<accession>A0A8C1PPF4</accession>
<comment type="cofactor">
    <cofactor evidence="1">
        <name>FAD</name>
        <dbReference type="ChEBI" id="CHEBI:57692"/>
    </cofactor>
</comment>
<name>A0A8C1PPF4_CYPCA</name>
<organism evidence="9 10">
    <name type="scientific">Cyprinus carpio</name>
    <name type="common">Common carp</name>
    <dbReference type="NCBI Taxonomy" id="7962"/>
    <lineage>
        <taxon>Eukaryota</taxon>
        <taxon>Metazoa</taxon>
        <taxon>Chordata</taxon>
        <taxon>Craniata</taxon>
        <taxon>Vertebrata</taxon>
        <taxon>Euteleostomi</taxon>
        <taxon>Actinopterygii</taxon>
        <taxon>Neopterygii</taxon>
        <taxon>Teleostei</taxon>
        <taxon>Ostariophysi</taxon>
        <taxon>Cypriniformes</taxon>
        <taxon>Cyprinidae</taxon>
        <taxon>Cyprininae</taxon>
        <taxon>Cyprinus</taxon>
    </lineage>
</organism>
<dbReference type="Gene3D" id="3.30.9.10">
    <property type="entry name" value="D-Amino Acid Oxidase, subunit A, domain 2"/>
    <property type="match status" value="1"/>
</dbReference>
<evidence type="ECO:0000256" key="1">
    <source>
        <dbReference type="ARBA" id="ARBA00001974"/>
    </source>
</evidence>
<evidence type="ECO:0000256" key="4">
    <source>
        <dbReference type="ARBA" id="ARBA00023002"/>
    </source>
</evidence>
<evidence type="ECO:0000313" key="9">
    <source>
        <dbReference type="Ensembl" id="ENSCCRP00010105931.1"/>
    </source>
</evidence>